<sequence length="134" mass="14715">MRKQSLHILLVVVGWTSVVLGVIGIVLPLLPTTPFILLAAACFARSSPKFHHWLVSHRHLGPIVKNFESGRGVTRKVRARALICLWVGLSISMVVVGKLWSLIMLSGIGACTTLYLCRLPTYEEDAGEPESQVN</sequence>
<evidence type="ECO:0000256" key="1">
    <source>
        <dbReference type="PIRNR" id="PIRNR016789"/>
    </source>
</evidence>
<comment type="subcellular location">
    <subcellularLocation>
        <location evidence="1">Cell inner membrane</location>
        <topology evidence="1">Multi-pass membrane protein</topology>
    </subcellularLocation>
</comment>
<dbReference type="PANTHER" id="PTHR35813:SF1">
    <property type="entry name" value="INNER MEMBRANE PROTEIN YBAN"/>
    <property type="match status" value="1"/>
</dbReference>
<dbReference type="KEGG" id="hch:HCH_04406"/>
<organism evidence="2 3">
    <name type="scientific">Hahella chejuensis (strain KCTC 2396)</name>
    <dbReference type="NCBI Taxonomy" id="349521"/>
    <lineage>
        <taxon>Bacteria</taxon>
        <taxon>Pseudomonadati</taxon>
        <taxon>Pseudomonadota</taxon>
        <taxon>Gammaproteobacteria</taxon>
        <taxon>Oceanospirillales</taxon>
        <taxon>Hahellaceae</taxon>
        <taxon>Hahella</taxon>
    </lineage>
</organism>
<dbReference type="AlphaFoldDB" id="Q2SE13"/>
<dbReference type="OrthoDB" id="9816293at2"/>
<reference evidence="2 3" key="1">
    <citation type="journal article" date="2005" name="Nucleic Acids Res.">
        <title>Genomic blueprint of Hahella chejuensis, a marine microbe producing an algicidal agent.</title>
        <authorList>
            <person name="Jeong H."/>
            <person name="Yim J.H."/>
            <person name="Lee C."/>
            <person name="Choi S.-H."/>
            <person name="Park Y.K."/>
            <person name="Yoon S.H."/>
            <person name="Hur C.-G."/>
            <person name="Kang H.-Y."/>
            <person name="Kim D."/>
            <person name="Lee H.H."/>
            <person name="Park K.H."/>
            <person name="Park S.-H."/>
            <person name="Park H.-S."/>
            <person name="Lee H.K."/>
            <person name="Oh T.K."/>
            <person name="Kim J.F."/>
        </authorList>
    </citation>
    <scope>NUCLEOTIDE SEQUENCE [LARGE SCALE GENOMIC DNA]</scope>
    <source>
        <strain evidence="2 3">KCTC 2396</strain>
    </source>
</reference>
<dbReference type="PANTHER" id="PTHR35813">
    <property type="entry name" value="INNER MEMBRANE PROTEIN YBAN"/>
    <property type="match status" value="1"/>
</dbReference>
<dbReference type="PIRSF" id="PIRSF016789">
    <property type="entry name" value="DUF454"/>
    <property type="match status" value="1"/>
</dbReference>
<dbReference type="RefSeq" id="WP_011398178.1">
    <property type="nucleotide sequence ID" value="NC_007645.1"/>
</dbReference>
<keyword evidence="1" id="KW-1003">Cell membrane</keyword>
<keyword evidence="1" id="KW-0997">Cell inner membrane</keyword>
<evidence type="ECO:0000313" key="3">
    <source>
        <dbReference type="Proteomes" id="UP000000238"/>
    </source>
</evidence>
<keyword evidence="1" id="KW-0472">Membrane</keyword>
<dbReference type="eggNOG" id="COG2832">
    <property type="taxonomic scope" value="Bacteria"/>
</dbReference>
<protein>
    <recommendedName>
        <fullName evidence="1">Inner membrane protein</fullName>
    </recommendedName>
</protein>
<evidence type="ECO:0000313" key="2">
    <source>
        <dbReference type="EMBL" id="ABC31111.1"/>
    </source>
</evidence>
<gene>
    <name evidence="2" type="ordered locus">HCH_04406</name>
</gene>
<dbReference type="Pfam" id="PF04304">
    <property type="entry name" value="DUF454"/>
    <property type="match status" value="1"/>
</dbReference>
<dbReference type="Proteomes" id="UP000000238">
    <property type="component" value="Chromosome"/>
</dbReference>
<dbReference type="GO" id="GO:0005886">
    <property type="term" value="C:plasma membrane"/>
    <property type="evidence" value="ECO:0007669"/>
    <property type="project" value="UniProtKB-SubCell"/>
</dbReference>
<dbReference type="EMBL" id="CP000155">
    <property type="protein sequence ID" value="ABC31111.1"/>
    <property type="molecule type" value="Genomic_DNA"/>
</dbReference>
<accession>Q2SE13</accession>
<keyword evidence="3" id="KW-1185">Reference proteome</keyword>
<dbReference type="InterPro" id="IPR007401">
    <property type="entry name" value="DUF454"/>
</dbReference>
<dbReference type="STRING" id="349521.HCH_04406"/>
<dbReference type="HOGENOM" id="CLU_113299_2_1_6"/>
<name>Q2SE13_HAHCH</name>
<proteinExistence type="predicted"/>